<name>A0A7W4YLD3_LEIAQ</name>
<proteinExistence type="predicted"/>
<keyword evidence="2 4" id="KW-0326">Glycosidase</keyword>
<evidence type="ECO:0000256" key="2">
    <source>
        <dbReference type="ARBA" id="ARBA00023295"/>
    </source>
</evidence>
<dbReference type="Gene3D" id="3.90.245.10">
    <property type="entry name" value="Ribonucleoside hydrolase-like"/>
    <property type="match status" value="1"/>
</dbReference>
<dbReference type="RefSeq" id="WP_021765065.1">
    <property type="nucleotide sequence ID" value="NZ_JACHVP010000005.1"/>
</dbReference>
<dbReference type="InterPro" id="IPR023186">
    <property type="entry name" value="IUNH"/>
</dbReference>
<dbReference type="EMBL" id="JACHVP010000005">
    <property type="protein sequence ID" value="MBB2968945.1"/>
    <property type="molecule type" value="Genomic_DNA"/>
</dbReference>
<dbReference type="Pfam" id="PF01156">
    <property type="entry name" value="IU_nuc_hydro"/>
    <property type="match status" value="1"/>
</dbReference>
<reference evidence="4 5" key="1">
    <citation type="submission" date="2020-08" db="EMBL/GenBank/DDBJ databases">
        <title>Sequencing the genomes of 1000 actinobacteria strains.</title>
        <authorList>
            <person name="Klenk H.-P."/>
        </authorList>
    </citation>
    <scope>NUCLEOTIDE SEQUENCE [LARGE SCALE GENOMIC DNA]</scope>
    <source>
        <strain evidence="4 5">DSM 20146</strain>
    </source>
</reference>
<dbReference type="EC" id="3.2.2.1" evidence="4"/>
<evidence type="ECO:0000313" key="4">
    <source>
        <dbReference type="EMBL" id="MBB2968945.1"/>
    </source>
</evidence>
<dbReference type="GO" id="GO:0005829">
    <property type="term" value="C:cytosol"/>
    <property type="evidence" value="ECO:0007669"/>
    <property type="project" value="TreeGrafter"/>
</dbReference>
<sequence>MPAPQFVHLDCDTGIDDALTIAHLLARPQVRLVGVSTVSGNTTAEQAAANTLGLLALAGAEGIPVAVGEHHPLAGEFHGGAPHVHGGNGIGDITLPEPAQQVSDLTGPELLIASVRERPGEVDVLAIGPLTNLAKALELEPELPRLVKSLTVMGGAVWVPGNITPAAEANIHNDPEAAEAVFAADWRITLVPLDVTLQHGFDAEAQRALAEAGTDYHSALGAMLDRYLDFYATVSTVRRAALHDPLASMIVTGDSIPSEVRPTALAVDTSRESTRGRTTALDSGPANIDVVTAVDGDAAPVLLAQLLSHAPRS</sequence>
<accession>A0A7W4YLD3</accession>
<dbReference type="CDD" id="cd02650">
    <property type="entry name" value="nuc_hydro_CaPnhB"/>
    <property type="match status" value="1"/>
</dbReference>
<dbReference type="PANTHER" id="PTHR12304:SF56">
    <property type="entry name" value="HYDROLASE, PUTATIVE (AFU_ORTHOLOGUE AFUA_1G11790)-RELATED"/>
    <property type="match status" value="1"/>
</dbReference>
<dbReference type="PANTHER" id="PTHR12304">
    <property type="entry name" value="INOSINE-URIDINE PREFERRING NUCLEOSIDE HYDROLASE"/>
    <property type="match status" value="1"/>
</dbReference>
<evidence type="ECO:0000256" key="1">
    <source>
        <dbReference type="ARBA" id="ARBA00022801"/>
    </source>
</evidence>
<dbReference type="GO" id="GO:0006152">
    <property type="term" value="P:purine nucleoside catabolic process"/>
    <property type="evidence" value="ECO:0007669"/>
    <property type="project" value="TreeGrafter"/>
</dbReference>
<keyword evidence="5" id="KW-1185">Reference proteome</keyword>
<feature type="domain" description="Inosine/uridine-preferring nucleoside hydrolase" evidence="3">
    <location>
        <begin position="7"/>
        <end position="298"/>
    </location>
</feature>
<comment type="caution">
    <text evidence="4">The sequence shown here is derived from an EMBL/GenBank/DDBJ whole genome shotgun (WGS) entry which is preliminary data.</text>
</comment>
<dbReference type="Proteomes" id="UP000538196">
    <property type="component" value="Unassembled WGS sequence"/>
</dbReference>
<gene>
    <name evidence="4" type="ORF">FHX33_003727</name>
</gene>
<dbReference type="InterPro" id="IPR036452">
    <property type="entry name" value="Ribo_hydro-like"/>
</dbReference>
<dbReference type="SUPFAM" id="SSF53590">
    <property type="entry name" value="Nucleoside hydrolase"/>
    <property type="match status" value="1"/>
</dbReference>
<protein>
    <submittedName>
        <fullName evidence="4">Purine nucleosidase</fullName>
        <ecNumber evidence="4">3.2.2.1</ecNumber>
    </submittedName>
</protein>
<dbReference type="AlphaFoldDB" id="A0A7W4YLD3"/>
<organism evidence="4 5">
    <name type="scientific">Leifsonia aquatica</name>
    <name type="common">Corynebacterium aquaticum</name>
    <dbReference type="NCBI Taxonomy" id="144185"/>
    <lineage>
        <taxon>Bacteria</taxon>
        <taxon>Bacillati</taxon>
        <taxon>Actinomycetota</taxon>
        <taxon>Actinomycetes</taxon>
        <taxon>Micrococcales</taxon>
        <taxon>Microbacteriaceae</taxon>
        <taxon>Leifsonia</taxon>
    </lineage>
</organism>
<dbReference type="GO" id="GO:0008477">
    <property type="term" value="F:purine nucleosidase activity"/>
    <property type="evidence" value="ECO:0007669"/>
    <property type="project" value="UniProtKB-EC"/>
</dbReference>
<evidence type="ECO:0000313" key="5">
    <source>
        <dbReference type="Proteomes" id="UP000538196"/>
    </source>
</evidence>
<evidence type="ECO:0000259" key="3">
    <source>
        <dbReference type="Pfam" id="PF01156"/>
    </source>
</evidence>
<keyword evidence="1 4" id="KW-0378">Hydrolase</keyword>
<dbReference type="InterPro" id="IPR001910">
    <property type="entry name" value="Inosine/uridine_hydrolase_dom"/>
</dbReference>